<evidence type="ECO:0000313" key="5">
    <source>
        <dbReference type="Proteomes" id="UP001367676"/>
    </source>
</evidence>
<feature type="compositionally biased region" description="Low complexity" evidence="1">
    <location>
        <begin position="143"/>
        <end position="161"/>
    </location>
</feature>
<dbReference type="SUPFAM" id="SSF82671">
    <property type="entry name" value="SEA domain"/>
    <property type="match status" value="1"/>
</dbReference>
<keyword evidence="5" id="KW-1185">Reference proteome</keyword>
<dbReference type="PROSITE" id="PS50024">
    <property type="entry name" value="SEA"/>
    <property type="match status" value="1"/>
</dbReference>
<feature type="transmembrane region" description="Helical" evidence="2">
    <location>
        <begin position="771"/>
        <end position="795"/>
    </location>
</feature>
<feature type="compositionally biased region" description="Low complexity" evidence="1">
    <location>
        <begin position="279"/>
        <end position="293"/>
    </location>
</feature>
<feature type="region of interest" description="Disordered" evidence="1">
    <location>
        <begin position="404"/>
        <end position="429"/>
    </location>
</feature>
<accession>A0AAN9TIS0</accession>
<dbReference type="Proteomes" id="UP001367676">
    <property type="component" value="Unassembled WGS sequence"/>
</dbReference>
<feature type="compositionally biased region" description="Low complexity" evidence="1">
    <location>
        <begin position="352"/>
        <end position="387"/>
    </location>
</feature>
<keyword evidence="2" id="KW-0812">Transmembrane</keyword>
<keyword evidence="2" id="KW-1133">Transmembrane helix</keyword>
<name>A0AAN9TIS0_9HEMI</name>
<comment type="caution">
    <text evidence="4">The sequence shown here is derived from an EMBL/GenBank/DDBJ whole genome shotgun (WGS) entry which is preliminary data.</text>
</comment>
<keyword evidence="2" id="KW-0472">Membrane</keyword>
<feature type="domain" description="SEA" evidence="3">
    <location>
        <begin position="620"/>
        <end position="754"/>
    </location>
</feature>
<feature type="compositionally biased region" description="Polar residues" evidence="1">
    <location>
        <begin position="417"/>
        <end position="429"/>
    </location>
</feature>
<evidence type="ECO:0000256" key="2">
    <source>
        <dbReference type="SAM" id="Phobius"/>
    </source>
</evidence>
<feature type="region of interest" description="Disordered" evidence="1">
    <location>
        <begin position="205"/>
        <end position="240"/>
    </location>
</feature>
<feature type="region of interest" description="Disordered" evidence="1">
    <location>
        <begin position="582"/>
        <end position="613"/>
    </location>
</feature>
<reference evidence="4 5" key="1">
    <citation type="submission" date="2024-03" db="EMBL/GenBank/DDBJ databases">
        <title>Adaptation during the transition from Ophiocordyceps entomopathogen to insect associate is accompanied by gene loss and intensified selection.</title>
        <authorList>
            <person name="Ward C.M."/>
            <person name="Onetto C.A."/>
            <person name="Borneman A.R."/>
        </authorList>
    </citation>
    <scope>NUCLEOTIDE SEQUENCE [LARGE SCALE GENOMIC DNA]</scope>
    <source>
        <strain evidence="4">AWRI1</strain>
        <tissue evidence="4">Single Adult Female</tissue>
    </source>
</reference>
<feature type="compositionally biased region" description="Low complexity" evidence="1">
    <location>
        <begin position="593"/>
        <end position="613"/>
    </location>
</feature>
<protein>
    <recommendedName>
        <fullName evidence="3">SEA domain-containing protein</fullName>
    </recommendedName>
</protein>
<feature type="region of interest" description="Disordered" evidence="1">
    <location>
        <begin position="337"/>
        <end position="387"/>
    </location>
</feature>
<feature type="compositionally biased region" description="Polar residues" evidence="1">
    <location>
        <begin position="218"/>
        <end position="240"/>
    </location>
</feature>
<feature type="compositionally biased region" description="Polar residues" evidence="1">
    <location>
        <begin position="525"/>
        <end position="535"/>
    </location>
</feature>
<feature type="compositionally biased region" description="Low complexity" evidence="1">
    <location>
        <begin position="496"/>
        <end position="512"/>
    </location>
</feature>
<dbReference type="InterPro" id="IPR000082">
    <property type="entry name" value="SEA_dom"/>
</dbReference>
<feature type="region of interest" description="Disordered" evidence="1">
    <location>
        <begin position="493"/>
        <end position="541"/>
    </location>
</feature>
<dbReference type="EMBL" id="JBBCAQ010000019">
    <property type="protein sequence ID" value="KAK7595067.1"/>
    <property type="molecule type" value="Genomic_DNA"/>
</dbReference>
<evidence type="ECO:0000313" key="4">
    <source>
        <dbReference type="EMBL" id="KAK7595067.1"/>
    </source>
</evidence>
<dbReference type="AlphaFoldDB" id="A0AAN9TIS0"/>
<feature type="region of interest" description="Disordered" evidence="1">
    <location>
        <begin position="101"/>
        <end position="162"/>
    </location>
</feature>
<gene>
    <name evidence="4" type="ORF">V9T40_001500</name>
</gene>
<feature type="region of interest" description="Disordered" evidence="1">
    <location>
        <begin position="267"/>
        <end position="319"/>
    </location>
</feature>
<evidence type="ECO:0000259" key="3">
    <source>
        <dbReference type="PROSITE" id="PS50024"/>
    </source>
</evidence>
<evidence type="ECO:0000256" key="1">
    <source>
        <dbReference type="SAM" id="MobiDB-lite"/>
    </source>
</evidence>
<sequence>MSKNEKERSSCVFRSGGRTTCTTFKSQAIRTVNTIISFSRLDPLFCTHPKLKEQGQKSWKLGSKNNKHVKCFVDSASIDSTESPITDDIKDTSDGATVATIPGQGSGKKKFLPTVATPRVEPHELKLTSTESTTERAGHRKSSSTSTTTARPSETPSTSTEGWIIVASVQTSRSVSGARFIPSAAIKQEQHPLPLDSKSIKELKTQLNSNKSHEHGPTESTTTARTSSPKTSTVARSTSTLSTESIIDKLDQVQSDLSSGILNAFPSQDKSLMDMPGPTAASTRTTEATSTTDSGEERYSRKFVPSSKTSPKPKADRKSLFDSINFEDPVGLLPPGFKAHSFSPKNGGISPRTTTVSDSRTATATTAATTSSTVGEKPTSSKNKTKSLSLASIKSKIKFDDISQFLPPGYTPPPQEPSSTEASNGSKYHSRTTAIPDILSKAKPVDISNFLPPDFKLDSSAAASSSETSTKVHSLLSKIPFKEVSNLLPADYTTEAPKSSTEAAKSTTSGTKVVFPSRPGGSKKPPTNTPKSAGKSSGLLPHQLPHIHKGWPTRATTEFAGWPSPSPSPISIEKVLQAAKEAATRDSSVDSETTTAATTTSSTTTSTTTKPSTTPGICLNDCALLGSIRLTGGVKWVPELTEHNTKEYKTLSNEVLHQLEIVFQSSEVLSRWYKMITIDSFSRGSVVVDFIVEPSDLGRTVNTADMTRLFHDTLIQETITSDTFIPSNSSDYRNLKLGKFTVDSSYTYFSVIQKSATPVRAVESDVLLPQWAIAVIVIGLASLLFVLIFGITVVISRHKNSKKHPTALTEEMLNELNKSHMGGFENYAADDLYNMEDVWNEKPFKKRSSYYQDGSMPNIYDSWRSDWNGYYGNSYYNGSIRSGYSRRRSDYDTNF</sequence>
<organism evidence="4 5">
    <name type="scientific">Parthenolecanium corni</name>
    <dbReference type="NCBI Taxonomy" id="536013"/>
    <lineage>
        <taxon>Eukaryota</taxon>
        <taxon>Metazoa</taxon>
        <taxon>Ecdysozoa</taxon>
        <taxon>Arthropoda</taxon>
        <taxon>Hexapoda</taxon>
        <taxon>Insecta</taxon>
        <taxon>Pterygota</taxon>
        <taxon>Neoptera</taxon>
        <taxon>Paraneoptera</taxon>
        <taxon>Hemiptera</taxon>
        <taxon>Sternorrhyncha</taxon>
        <taxon>Coccoidea</taxon>
        <taxon>Coccidae</taxon>
        <taxon>Parthenolecanium</taxon>
    </lineage>
</organism>
<dbReference type="Pfam" id="PF01390">
    <property type="entry name" value="SEA"/>
    <property type="match status" value="1"/>
</dbReference>
<dbReference type="InterPro" id="IPR036364">
    <property type="entry name" value="SEA_dom_sf"/>
</dbReference>
<proteinExistence type="predicted"/>